<sequence length="170" mass="17772">MGNVMPRPEDSFCCVRARKSIMEEPRAPLIDRAASDQVVHIGHPPAAATSLDSDSLQPGSFKPREPSALPPPPPRANGATVQAPSTVDAASTMPSNAPERKRLITPKVRHGPSRVQSSCATTNASTITAAGKGPKILVKPVSFGKTGPDSLAPPTTPKLLEDAVREGSEK</sequence>
<evidence type="ECO:0000256" key="1">
    <source>
        <dbReference type="SAM" id="MobiDB-lite"/>
    </source>
</evidence>
<dbReference type="AlphaFoldDB" id="A0A7S2GX30"/>
<feature type="compositionally biased region" description="Polar residues" evidence="1">
    <location>
        <begin position="79"/>
        <end position="95"/>
    </location>
</feature>
<dbReference type="EMBL" id="HBGU01042876">
    <property type="protein sequence ID" value="CAD9474157.1"/>
    <property type="molecule type" value="Transcribed_RNA"/>
</dbReference>
<protein>
    <submittedName>
        <fullName evidence="2">Uncharacterized protein</fullName>
    </submittedName>
</protein>
<organism evidence="2">
    <name type="scientific">Haptolina brevifila</name>
    <dbReference type="NCBI Taxonomy" id="156173"/>
    <lineage>
        <taxon>Eukaryota</taxon>
        <taxon>Haptista</taxon>
        <taxon>Haptophyta</taxon>
        <taxon>Prymnesiophyceae</taxon>
        <taxon>Prymnesiales</taxon>
        <taxon>Prymnesiaceae</taxon>
        <taxon>Haptolina</taxon>
    </lineage>
</organism>
<feature type="compositionally biased region" description="Basic and acidic residues" evidence="1">
    <location>
        <begin position="159"/>
        <end position="170"/>
    </location>
</feature>
<reference evidence="2" key="1">
    <citation type="submission" date="2021-01" db="EMBL/GenBank/DDBJ databases">
        <authorList>
            <person name="Corre E."/>
            <person name="Pelletier E."/>
            <person name="Niang G."/>
            <person name="Scheremetjew M."/>
            <person name="Finn R."/>
            <person name="Kale V."/>
            <person name="Holt S."/>
            <person name="Cochrane G."/>
            <person name="Meng A."/>
            <person name="Brown T."/>
            <person name="Cohen L."/>
        </authorList>
    </citation>
    <scope>NUCLEOTIDE SEQUENCE</scope>
    <source>
        <strain evidence="2">UTEX LB 985</strain>
    </source>
</reference>
<proteinExistence type="predicted"/>
<accession>A0A7S2GX30</accession>
<feature type="region of interest" description="Disordered" evidence="1">
    <location>
        <begin position="141"/>
        <end position="170"/>
    </location>
</feature>
<feature type="region of interest" description="Disordered" evidence="1">
    <location>
        <begin position="35"/>
        <end position="102"/>
    </location>
</feature>
<gene>
    <name evidence="2" type="ORF">CBRE1094_LOCUS23384</name>
</gene>
<evidence type="ECO:0000313" key="2">
    <source>
        <dbReference type="EMBL" id="CAD9474157.1"/>
    </source>
</evidence>
<name>A0A7S2GX30_9EUKA</name>